<name>A0A841EP12_9BACT</name>
<feature type="transmembrane region" description="Helical" evidence="2">
    <location>
        <begin position="17"/>
        <end position="35"/>
    </location>
</feature>
<evidence type="ECO:0000256" key="2">
    <source>
        <dbReference type="SAM" id="Phobius"/>
    </source>
</evidence>
<feature type="region of interest" description="Disordered" evidence="1">
    <location>
        <begin position="300"/>
        <end position="324"/>
    </location>
</feature>
<evidence type="ECO:0000259" key="3">
    <source>
        <dbReference type="PROSITE" id="PS52015"/>
    </source>
</evidence>
<dbReference type="PROSITE" id="PS52015">
    <property type="entry name" value="TONB_CTD"/>
    <property type="match status" value="1"/>
</dbReference>
<proteinExistence type="predicted"/>
<dbReference type="GO" id="GO:0055085">
    <property type="term" value="P:transmembrane transport"/>
    <property type="evidence" value="ECO:0007669"/>
    <property type="project" value="InterPro"/>
</dbReference>
<keyword evidence="2" id="KW-0472">Membrane</keyword>
<dbReference type="RefSeq" id="WP_184135788.1">
    <property type="nucleotide sequence ID" value="NZ_JACHKT010000027.1"/>
</dbReference>
<organism evidence="4 5">
    <name type="scientific">Arcicella rosea</name>
    <dbReference type="NCBI Taxonomy" id="502909"/>
    <lineage>
        <taxon>Bacteria</taxon>
        <taxon>Pseudomonadati</taxon>
        <taxon>Bacteroidota</taxon>
        <taxon>Cytophagia</taxon>
        <taxon>Cytophagales</taxon>
        <taxon>Flectobacillaceae</taxon>
        <taxon>Arcicella</taxon>
    </lineage>
</organism>
<dbReference type="InterPro" id="IPR037682">
    <property type="entry name" value="TonB_C"/>
</dbReference>
<keyword evidence="2" id="KW-1133">Transmembrane helix</keyword>
<dbReference type="Proteomes" id="UP000524404">
    <property type="component" value="Unassembled WGS sequence"/>
</dbReference>
<feature type="region of interest" description="Disordered" evidence="1">
    <location>
        <begin position="137"/>
        <end position="240"/>
    </location>
</feature>
<feature type="compositionally biased region" description="Low complexity" evidence="1">
    <location>
        <begin position="173"/>
        <end position="196"/>
    </location>
</feature>
<dbReference type="EMBL" id="JACHKT010000027">
    <property type="protein sequence ID" value="MBB6004656.1"/>
    <property type="molecule type" value="Genomic_DNA"/>
</dbReference>
<evidence type="ECO:0000313" key="5">
    <source>
        <dbReference type="Proteomes" id="UP000524404"/>
    </source>
</evidence>
<keyword evidence="2" id="KW-0812">Transmembrane</keyword>
<feature type="domain" description="TonB C-terminal" evidence="3">
    <location>
        <begin position="234"/>
        <end position="324"/>
    </location>
</feature>
<sequence length="324" mass="34615">MNSYHLEQEESKNRQRALIITVILNAIMFYLFWYITVWTGEENKKEELAGGGGFVLNFGTDKSGSGNVYTRNKASDLKEANESKPAPEEKKVEKVITKPALVAPEVEKIKKVVKSPKEAPLVSSKLSSPVKVKESLVTKVDKKVLSAKPAEVKPTPTPAKPVEKINNSALLPTKKGSSSSNGTTGSDSRAGGASDGNTSGKGNQGQPNGQLVQGGEYSKKPLGDGGGGTGGNTGSGSSLSLTGWTWFSKPVVDDDSNDTGIIRFKIKVDSDGDVVDISVLESTVSPTVMQKYKRTVQRTKFRPTSDGDKPEYSSGTVTFKLSPR</sequence>
<protein>
    <submittedName>
        <fullName evidence="4">Outer membrane biosynthesis protein TonB</fullName>
    </submittedName>
</protein>
<feature type="compositionally biased region" description="Polar residues" evidence="1">
    <location>
        <begin position="197"/>
        <end position="211"/>
    </location>
</feature>
<evidence type="ECO:0000313" key="4">
    <source>
        <dbReference type="EMBL" id="MBB6004656.1"/>
    </source>
</evidence>
<feature type="compositionally biased region" description="Polar residues" evidence="1">
    <location>
        <begin position="313"/>
        <end position="324"/>
    </location>
</feature>
<gene>
    <name evidence="4" type="ORF">HNP25_003322</name>
</gene>
<keyword evidence="5" id="KW-1185">Reference proteome</keyword>
<evidence type="ECO:0000256" key="1">
    <source>
        <dbReference type="SAM" id="MobiDB-lite"/>
    </source>
</evidence>
<reference evidence="4 5" key="1">
    <citation type="submission" date="2020-08" db="EMBL/GenBank/DDBJ databases">
        <title>Functional genomics of gut bacteria from endangered species of beetles.</title>
        <authorList>
            <person name="Carlos-Shanley C."/>
        </authorList>
    </citation>
    <scope>NUCLEOTIDE SEQUENCE [LARGE SCALE GENOMIC DNA]</scope>
    <source>
        <strain evidence="4 5">S00070</strain>
    </source>
</reference>
<feature type="compositionally biased region" description="Gly residues" evidence="1">
    <location>
        <begin position="223"/>
        <end position="234"/>
    </location>
</feature>
<comment type="caution">
    <text evidence="4">The sequence shown here is derived from an EMBL/GenBank/DDBJ whole genome shotgun (WGS) entry which is preliminary data.</text>
</comment>
<dbReference type="Gene3D" id="3.30.1150.10">
    <property type="match status" value="1"/>
</dbReference>
<dbReference type="SUPFAM" id="SSF74653">
    <property type="entry name" value="TolA/TonB C-terminal domain"/>
    <property type="match status" value="1"/>
</dbReference>
<accession>A0A841EP12</accession>
<dbReference type="AlphaFoldDB" id="A0A841EP12"/>